<evidence type="ECO:0000256" key="9">
    <source>
        <dbReference type="ARBA" id="ARBA00023157"/>
    </source>
</evidence>
<dbReference type="GO" id="GO:0008843">
    <property type="term" value="F:endochitinase activity"/>
    <property type="evidence" value="ECO:0007669"/>
    <property type="project" value="UniProtKB-EC"/>
</dbReference>
<dbReference type="Pfam" id="PF00704">
    <property type="entry name" value="Glyco_hydro_18"/>
    <property type="match status" value="1"/>
</dbReference>
<dbReference type="GO" id="GO:0000272">
    <property type="term" value="P:polysaccharide catabolic process"/>
    <property type="evidence" value="ECO:0007669"/>
    <property type="project" value="UniProtKB-KW"/>
</dbReference>
<dbReference type="EMBL" id="AMZH03005246">
    <property type="protein sequence ID" value="RRT66895.1"/>
    <property type="molecule type" value="Genomic_DNA"/>
</dbReference>
<comment type="similarity">
    <text evidence="3">Belongs to the glycosyl hydrolase 18 family. Chitinase class II subfamily.</text>
</comment>
<dbReference type="CDD" id="cd02877">
    <property type="entry name" value="GH18_hevamine_XipI_class_III"/>
    <property type="match status" value="1"/>
</dbReference>
<keyword evidence="10" id="KW-0119">Carbohydrate metabolism</keyword>
<gene>
    <name evidence="14" type="ORF">B296_00002693</name>
</gene>
<organism evidence="14 15">
    <name type="scientific">Ensete ventricosum</name>
    <name type="common">Abyssinian banana</name>
    <name type="synonym">Musa ensete</name>
    <dbReference type="NCBI Taxonomy" id="4639"/>
    <lineage>
        <taxon>Eukaryota</taxon>
        <taxon>Viridiplantae</taxon>
        <taxon>Streptophyta</taxon>
        <taxon>Embryophyta</taxon>
        <taxon>Tracheophyta</taxon>
        <taxon>Spermatophyta</taxon>
        <taxon>Magnoliopsida</taxon>
        <taxon>Liliopsida</taxon>
        <taxon>Zingiberales</taxon>
        <taxon>Musaceae</taxon>
        <taxon>Ensete</taxon>
    </lineage>
</organism>
<keyword evidence="11" id="KW-0624">Polysaccharide degradation</keyword>
<dbReference type="PANTHER" id="PTHR45708:SF22">
    <property type="entry name" value="ACIDIC ENDOCHITINASE"/>
    <property type="match status" value="1"/>
</dbReference>
<evidence type="ECO:0000256" key="4">
    <source>
        <dbReference type="ARBA" id="ARBA00012729"/>
    </source>
</evidence>
<dbReference type="InterPro" id="IPR001223">
    <property type="entry name" value="Glyco_hydro18_cat"/>
</dbReference>
<dbReference type="InterPro" id="IPR050542">
    <property type="entry name" value="Glycosyl_Hydrlase18_Chitinase"/>
</dbReference>
<dbReference type="GO" id="GO:0005576">
    <property type="term" value="C:extracellular region"/>
    <property type="evidence" value="ECO:0007669"/>
    <property type="project" value="UniProtKB-SubCell"/>
</dbReference>
<keyword evidence="9" id="KW-1015">Disulfide bond</keyword>
<evidence type="ECO:0000256" key="8">
    <source>
        <dbReference type="ARBA" id="ARBA00023024"/>
    </source>
</evidence>
<name>A0A426ZSM6_ENSVE</name>
<keyword evidence="8" id="KW-0146">Chitin degradation</keyword>
<evidence type="ECO:0000256" key="10">
    <source>
        <dbReference type="ARBA" id="ARBA00023277"/>
    </source>
</evidence>
<feature type="domain" description="GH18" evidence="13">
    <location>
        <begin position="29"/>
        <end position="308"/>
    </location>
</feature>
<comment type="subcellular location">
    <subcellularLocation>
        <location evidence="2">Secreted</location>
    </subcellularLocation>
</comment>
<evidence type="ECO:0000313" key="15">
    <source>
        <dbReference type="Proteomes" id="UP000287651"/>
    </source>
</evidence>
<evidence type="ECO:0000259" key="13">
    <source>
        <dbReference type="PROSITE" id="PS51910"/>
    </source>
</evidence>
<evidence type="ECO:0000256" key="11">
    <source>
        <dbReference type="ARBA" id="ARBA00023326"/>
    </source>
</evidence>
<sequence>MAIRSLASLLLFAFLMLALTGRLQARRSSCIGVYWGQNTDEGSLAAACATGNYDFVNIASLFKFGMGQTPEINLAGHCDPRNNGCARLSSEIESCQERGVKVMLSIGGGGSYGLRSTEDAKEVASYLWHSFLGGSAARYSRPLGDAVLDGIDFNIAGGSTEHYDELAAFLKAYNEQEAGTKKVHLSAAPQCPFPDYWLANALRTDLFDYVWVQFFNNPSCHFSQNAINLANAFNKWVVSIPAQKLFLGLPAAPEAAPSGGYIPPEDLISQVLPILKDSDKFAGIMLWNRYHDRLSGYSSQVKSHVCPARRFSSILSMPVKSSK</sequence>
<proteinExistence type="inferred from homology"/>
<dbReference type="InterPro" id="IPR017853">
    <property type="entry name" value="GH"/>
</dbReference>
<evidence type="ECO:0000256" key="5">
    <source>
        <dbReference type="ARBA" id="ARBA00022525"/>
    </source>
</evidence>
<dbReference type="SUPFAM" id="SSF51445">
    <property type="entry name" value="(Trans)glycosidases"/>
    <property type="match status" value="1"/>
</dbReference>
<evidence type="ECO:0000256" key="1">
    <source>
        <dbReference type="ARBA" id="ARBA00000822"/>
    </source>
</evidence>
<dbReference type="AlphaFoldDB" id="A0A426ZSM6"/>
<dbReference type="Proteomes" id="UP000287651">
    <property type="component" value="Unassembled WGS sequence"/>
</dbReference>
<dbReference type="PROSITE" id="PS51910">
    <property type="entry name" value="GH18_2"/>
    <property type="match status" value="1"/>
</dbReference>
<keyword evidence="6 12" id="KW-0732">Signal</keyword>
<feature type="chain" id="PRO_5019281174" description="chitinase" evidence="12">
    <location>
        <begin position="26"/>
        <end position="323"/>
    </location>
</feature>
<dbReference type="GO" id="GO:0006032">
    <property type="term" value="P:chitin catabolic process"/>
    <property type="evidence" value="ECO:0007669"/>
    <property type="project" value="UniProtKB-KW"/>
</dbReference>
<reference evidence="14 15" key="1">
    <citation type="journal article" date="2014" name="Agronomy (Basel)">
        <title>A Draft Genome Sequence for Ensete ventricosum, the Drought-Tolerant Tree Against Hunger.</title>
        <authorList>
            <person name="Harrison J."/>
            <person name="Moore K.A."/>
            <person name="Paszkiewicz K."/>
            <person name="Jones T."/>
            <person name="Grant M."/>
            <person name="Ambacheew D."/>
            <person name="Muzemil S."/>
            <person name="Studholme D.J."/>
        </authorList>
    </citation>
    <scope>NUCLEOTIDE SEQUENCE [LARGE SCALE GENOMIC DNA]</scope>
</reference>
<evidence type="ECO:0000313" key="14">
    <source>
        <dbReference type="EMBL" id="RRT66895.1"/>
    </source>
</evidence>
<evidence type="ECO:0000256" key="12">
    <source>
        <dbReference type="SAM" id="SignalP"/>
    </source>
</evidence>
<comment type="catalytic activity">
    <reaction evidence="1">
        <text>Random endo-hydrolysis of N-acetyl-beta-D-glucosaminide (1-&gt;4)-beta-linkages in chitin and chitodextrins.</text>
        <dbReference type="EC" id="3.2.1.14"/>
    </reaction>
</comment>
<dbReference type="InterPro" id="IPR045321">
    <property type="entry name" value="Cts1-like"/>
</dbReference>
<dbReference type="Gene3D" id="3.20.20.80">
    <property type="entry name" value="Glycosidases"/>
    <property type="match status" value="1"/>
</dbReference>
<protein>
    <recommendedName>
        <fullName evidence="4">chitinase</fullName>
        <ecNumber evidence="4">3.2.1.14</ecNumber>
    </recommendedName>
</protein>
<comment type="caution">
    <text evidence="14">The sequence shown here is derived from an EMBL/GenBank/DDBJ whole genome shotgun (WGS) entry which is preliminary data.</text>
</comment>
<evidence type="ECO:0000256" key="6">
    <source>
        <dbReference type="ARBA" id="ARBA00022729"/>
    </source>
</evidence>
<dbReference type="FunFam" id="3.20.20.80:FF:000015">
    <property type="entry name" value="Acidic endochitinase SE2"/>
    <property type="match status" value="1"/>
</dbReference>
<evidence type="ECO:0000256" key="3">
    <source>
        <dbReference type="ARBA" id="ARBA00009121"/>
    </source>
</evidence>
<keyword evidence="7" id="KW-0378">Hydrolase</keyword>
<dbReference type="PANTHER" id="PTHR45708">
    <property type="entry name" value="ENDOCHITINASE"/>
    <property type="match status" value="1"/>
</dbReference>
<keyword evidence="5" id="KW-0964">Secreted</keyword>
<feature type="signal peptide" evidence="12">
    <location>
        <begin position="1"/>
        <end position="25"/>
    </location>
</feature>
<accession>A0A426ZSM6</accession>
<evidence type="ECO:0000256" key="2">
    <source>
        <dbReference type="ARBA" id="ARBA00004613"/>
    </source>
</evidence>
<dbReference type="EC" id="3.2.1.14" evidence="4"/>
<evidence type="ECO:0000256" key="7">
    <source>
        <dbReference type="ARBA" id="ARBA00022801"/>
    </source>
</evidence>